<feature type="transmembrane region" description="Helical" evidence="8">
    <location>
        <begin position="494"/>
        <end position="515"/>
    </location>
</feature>
<evidence type="ECO:0000313" key="10">
    <source>
        <dbReference type="Proteomes" id="UP000195402"/>
    </source>
</evidence>
<dbReference type="Pfam" id="PF13520">
    <property type="entry name" value="AA_permease_2"/>
    <property type="match status" value="2"/>
</dbReference>
<dbReference type="OrthoDB" id="3257095at2759"/>
<feature type="transmembrane region" description="Helical" evidence="8">
    <location>
        <begin position="126"/>
        <end position="151"/>
    </location>
</feature>
<dbReference type="InterPro" id="IPR004840">
    <property type="entry name" value="Amino_acid_permease_CS"/>
</dbReference>
<dbReference type="GO" id="GO:0016020">
    <property type="term" value="C:membrane"/>
    <property type="evidence" value="ECO:0007669"/>
    <property type="project" value="UniProtKB-SubCell"/>
</dbReference>
<accession>A0A200QUU4</accession>
<dbReference type="FunFam" id="1.20.1740.10:FF:000104">
    <property type="entry name" value="Amino-acid permease BAT1"/>
    <property type="match status" value="1"/>
</dbReference>
<feature type="transmembrane region" description="Helical" evidence="8">
    <location>
        <begin position="265"/>
        <end position="288"/>
    </location>
</feature>
<keyword evidence="5 8" id="KW-1133">Transmembrane helix</keyword>
<dbReference type="GO" id="GO:0015185">
    <property type="term" value="F:gamma-aminobutyric acid transmembrane transporter activity"/>
    <property type="evidence" value="ECO:0007669"/>
    <property type="project" value="TreeGrafter"/>
</dbReference>
<keyword evidence="3 8" id="KW-0812">Transmembrane</keyword>
<comment type="similarity">
    <text evidence="7">Belongs to the amino acid-polyamine-organocation (APC) superfamily. Amino acid/choline transporter (ACT) (TC 2.A.3.4) family.</text>
</comment>
<proteinExistence type="inferred from homology"/>
<feature type="transmembrane region" description="Helical" evidence="8">
    <location>
        <begin position="326"/>
        <end position="345"/>
    </location>
</feature>
<dbReference type="Proteomes" id="UP000195402">
    <property type="component" value="Unassembled WGS sequence"/>
</dbReference>
<feature type="transmembrane region" description="Helical" evidence="8">
    <location>
        <begin position="612"/>
        <end position="636"/>
    </location>
</feature>
<evidence type="ECO:0000256" key="2">
    <source>
        <dbReference type="ARBA" id="ARBA00022448"/>
    </source>
</evidence>
<dbReference type="PROSITE" id="PS00218">
    <property type="entry name" value="AMINO_ACID_PERMEASE_1"/>
    <property type="match status" value="2"/>
</dbReference>
<comment type="subcellular location">
    <subcellularLocation>
        <location evidence="1">Membrane</location>
        <topology evidence="1">Multi-pass membrane protein</topology>
    </subcellularLocation>
</comment>
<organism evidence="9 10">
    <name type="scientific">Macleaya cordata</name>
    <name type="common">Five-seeded plume-poppy</name>
    <name type="synonym">Bocconia cordata</name>
    <dbReference type="NCBI Taxonomy" id="56857"/>
    <lineage>
        <taxon>Eukaryota</taxon>
        <taxon>Viridiplantae</taxon>
        <taxon>Streptophyta</taxon>
        <taxon>Embryophyta</taxon>
        <taxon>Tracheophyta</taxon>
        <taxon>Spermatophyta</taxon>
        <taxon>Magnoliopsida</taxon>
        <taxon>Ranunculales</taxon>
        <taxon>Papaveraceae</taxon>
        <taxon>Papaveroideae</taxon>
        <taxon>Macleaya</taxon>
    </lineage>
</organism>
<dbReference type="FunCoup" id="A0A200QUU4">
    <property type="interactions" value="88"/>
</dbReference>
<dbReference type="FunFam" id="1.20.1740.10:FF:000026">
    <property type="entry name" value="Amino-acid permease BAT1"/>
    <property type="match status" value="1"/>
</dbReference>
<feature type="transmembrane region" description="Helical" evidence="8">
    <location>
        <begin position="47"/>
        <end position="69"/>
    </location>
</feature>
<evidence type="ECO:0000256" key="7">
    <source>
        <dbReference type="ARBA" id="ARBA00061200"/>
    </source>
</evidence>
<evidence type="ECO:0000256" key="8">
    <source>
        <dbReference type="SAM" id="Phobius"/>
    </source>
</evidence>
<feature type="transmembrane region" description="Helical" evidence="8">
    <location>
        <begin position="648"/>
        <end position="667"/>
    </location>
</feature>
<evidence type="ECO:0000256" key="5">
    <source>
        <dbReference type="ARBA" id="ARBA00022989"/>
    </source>
</evidence>
<name>A0A200QUU4_MACCD</name>
<sequence>MESTGIRVSEDEAPYLSLQDYDSAVKADNSRLNQLGYKQELSRTLSAISNFAVTFSIVSVLTGLTTTFNTGLTFGGPLTMVYGWPIAGFFTLIVGLSMAEICSSYPTSGGLYFWSAKLCGNDWGPFASWLTGWYVIFFFFHFLFACPLFLGRICLYELLFREGDTLLPSQAHSNGVASLDSGQSRLQQLGYKQELKRDLSVLSNFAFSFSIISVLTGITTLYSTGLKFGGPVGIVYGWFIAGCFTMLVGLSMAEICSSYPTSGGLYYWSAMLAGPGWAPFASWLTGWFNIVGQWAVTTSIDFSLAQLIQVMILLSTGGVNGGGYEASKYVVIGFHGAILFIHAILNSLPITYLSFFGQFAAAWNFVGVFVLMILIPAVATERASAKFVFTHFNTDNGDGIQSKPYIFVLGLLMSQYTLSGYDASAHMTEETKNADTNGPKGIISAIGISIIVGWGYLLGITFAVTNIPHLLSTDNDAGGYAVAQVFYEAFKSRYGSGVGGIICLGVVAVAIFFCGMSSVTSNSRMVYAFSRDGAMPFSSVWHKVNKQEVPINAVWLSVCISFCMALTSLGSLVAFQAMVSIATIGLYIAYALPIFFRVTLARKTFVRGPFNLGRYGMLVGWTAVIWVAIITVLFSLPVAYPITKDTLNYTPVAVGGLLIIVVSWWLLSARYWFKGPVTNIDT</sequence>
<dbReference type="PANTHER" id="PTHR45649:SF30">
    <property type="entry name" value="AMINO-ACID PERMEASE BAT1"/>
    <property type="match status" value="1"/>
</dbReference>
<reference evidence="9 10" key="1">
    <citation type="journal article" date="2017" name="Mol. Plant">
        <title>The Genome of Medicinal Plant Macleaya cordata Provides New Insights into Benzylisoquinoline Alkaloids Metabolism.</title>
        <authorList>
            <person name="Liu X."/>
            <person name="Liu Y."/>
            <person name="Huang P."/>
            <person name="Ma Y."/>
            <person name="Qing Z."/>
            <person name="Tang Q."/>
            <person name="Cao H."/>
            <person name="Cheng P."/>
            <person name="Zheng Y."/>
            <person name="Yuan Z."/>
            <person name="Zhou Y."/>
            <person name="Liu J."/>
            <person name="Tang Z."/>
            <person name="Zhuo Y."/>
            <person name="Zhang Y."/>
            <person name="Yu L."/>
            <person name="Huang J."/>
            <person name="Yang P."/>
            <person name="Peng Q."/>
            <person name="Zhang J."/>
            <person name="Jiang W."/>
            <person name="Zhang Z."/>
            <person name="Lin K."/>
            <person name="Ro D.K."/>
            <person name="Chen X."/>
            <person name="Xiong X."/>
            <person name="Shang Y."/>
            <person name="Huang S."/>
            <person name="Zeng J."/>
        </authorList>
    </citation>
    <scope>NUCLEOTIDE SEQUENCE [LARGE SCALE GENOMIC DNA]</scope>
    <source>
        <strain evidence="10">cv. BLH2017</strain>
        <tissue evidence="9">Root</tissue>
    </source>
</reference>
<dbReference type="GO" id="GO:0015180">
    <property type="term" value="F:L-alanine transmembrane transporter activity"/>
    <property type="evidence" value="ECO:0007669"/>
    <property type="project" value="TreeGrafter"/>
</dbReference>
<feature type="transmembrane region" description="Helical" evidence="8">
    <location>
        <begin position="442"/>
        <end position="464"/>
    </location>
</feature>
<evidence type="ECO:0000256" key="1">
    <source>
        <dbReference type="ARBA" id="ARBA00004141"/>
    </source>
</evidence>
<dbReference type="GO" id="GO:0005313">
    <property type="term" value="F:L-glutamate transmembrane transporter activity"/>
    <property type="evidence" value="ECO:0007669"/>
    <property type="project" value="TreeGrafter"/>
</dbReference>
<feature type="transmembrane region" description="Helical" evidence="8">
    <location>
        <begin position="294"/>
        <end position="314"/>
    </location>
</feature>
<protein>
    <submittedName>
        <fullName evidence="9">Amino acid/polyamine transporter I</fullName>
    </submittedName>
</protein>
<evidence type="ECO:0000313" key="9">
    <source>
        <dbReference type="EMBL" id="OVA14246.1"/>
    </source>
</evidence>
<dbReference type="AlphaFoldDB" id="A0A200QUU4"/>
<dbReference type="PANTHER" id="PTHR45649">
    <property type="entry name" value="AMINO-ACID PERMEASE BAT1"/>
    <property type="match status" value="1"/>
</dbReference>
<dbReference type="InterPro" id="IPR004756">
    <property type="entry name" value="AA_permease"/>
</dbReference>
<dbReference type="OMA" id="LLMAQYT"/>
<feature type="transmembrane region" description="Helical" evidence="8">
    <location>
        <begin position="234"/>
        <end position="253"/>
    </location>
</feature>
<evidence type="ECO:0000256" key="4">
    <source>
        <dbReference type="ARBA" id="ARBA00022970"/>
    </source>
</evidence>
<dbReference type="EMBL" id="MVGT01001059">
    <property type="protein sequence ID" value="OVA14246.1"/>
    <property type="molecule type" value="Genomic_DNA"/>
</dbReference>
<feature type="transmembrane region" description="Helical" evidence="8">
    <location>
        <begin position="581"/>
        <end position="600"/>
    </location>
</feature>
<evidence type="ECO:0000256" key="6">
    <source>
        <dbReference type="ARBA" id="ARBA00023136"/>
    </source>
</evidence>
<feature type="transmembrane region" description="Helical" evidence="8">
    <location>
        <begin position="553"/>
        <end position="575"/>
    </location>
</feature>
<dbReference type="Gene3D" id="1.20.1740.10">
    <property type="entry name" value="Amino acid/polyamine transporter I"/>
    <property type="match status" value="2"/>
</dbReference>
<keyword evidence="6 8" id="KW-0472">Membrane</keyword>
<gene>
    <name evidence="9" type="ORF">BVC80_9025g28</name>
</gene>
<dbReference type="InParanoid" id="A0A200QUU4"/>
<evidence type="ECO:0000256" key="3">
    <source>
        <dbReference type="ARBA" id="ARBA00022692"/>
    </source>
</evidence>
<feature type="transmembrane region" description="Helical" evidence="8">
    <location>
        <begin position="357"/>
        <end position="379"/>
    </location>
</feature>
<feature type="transmembrane region" description="Helical" evidence="8">
    <location>
        <begin position="81"/>
        <end position="106"/>
    </location>
</feature>
<keyword evidence="4" id="KW-0029">Amino-acid transport</keyword>
<dbReference type="NCBIfam" id="TIGR00907">
    <property type="entry name" value="2A0304"/>
    <property type="match status" value="1"/>
</dbReference>
<feature type="transmembrane region" description="Helical" evidence="8">
    <location>
        <begin position="201"/>
        <end position="222"/>
    </location>
</feature>
<dbReference type="InterPro" id="IPR002293">
    <property type="entry name" value="AA/rel_permease1"/>
</dbReference>
<dbReference type="GO" id="GO:0015189">
    <property type="term" value="F:L-lysine transmembrane transporter activity"/>
    <property type="evidence" value="ECO:0007669"/>
    <property type="project" value="TreeGrafter"/>
</dbReference>
<keyword evidence="10" id="KW-1185">Reference proteome</keyword>
<keyword evidence="2" id="KW-0813">Transport</keyword>
<dbReference type="STRING" id="56857.A0A200QUU4"/>
<comment type="caution">
    <text evidence="9">The sequence shown here is derived from an EMBL/GenBank/DDBJ whole genome shotgun (WGS) entry which is preliminary data.</text>
</comment>